<name>A0A443YZX8_9SPHI</name>
<accession>A0A443YZX8</accession>
<evidence type="ECO:0000256" key="4">
    <source>
        <dbReference type="ARBA" id="ARBA00023163"/>
    </source>
</evidence>
<evidence type="ECO:0000259" key="5">
    <source>
        <dbReference type="Pfam" id="PF04542"/>
    </source>
</evidence>
<dbReference type="Pfam" id="PF04542">
    <property type="entry name" value="Sigma70_r2"/>
    <property type="match status" value="1"/>
</dbReference>
<dbReference type="OrthoDB" id="9780326at2"/>
<feature type="domain" description="RNA polymerase sigma factor 70 region 4 type 2" evidence="6">
    <location>
        <begin position="104"/>
        <end position="153"/>
    </location>
</feature>
<dbReference type="NCBIfam" id="TIGR02937">
    <property type="entry name" value="sigma70-ECF"/>
    <property type="match status" value="1"/>
</dbReference>
<evidence type="ECO:0000256" key="2">
    <source>
        <dbReference type="ARBA" id="ARBA00023015"/>
    </source>
</evidence>
<gene>
    <name evidence="7" type="ORF">DPV69_00155</name>
</gene>
<dbReference type="InterPro" id="IPR013249">
    <property type="entry name" value="RNA_pol_sigma70_r4_t2"/>
</dbReference>
<dbReference type="GO" id="GO:0006352">
    <property type="term" value="P:DNA-templated transcription initiation"/>
    <property type="evidence" value="ECO:0007669"/>
    <property type="project" value="InterPro"/>
</dbReference>
<dbReference type="InterPro" id="IPR036388">
    <property type="entry name" value="WH-like_DNA-bd_sf"/>
</dbReference>
<dbReference type="SUPFAM" id="SSF88659">
    <property type="entry name" value="Sigma3 and sigma4 domains of RNA polymerase sigma factors"/>
    <property type="match status" value="1"/>
</dbReference>
<dbReference type="InterPro" id="IPR007627">
    <property type="entry name" value="RNA_pol_sigma70_r2"/>
</dbReference>
<dbReference type="InterPro" id="IPR013325">
    <property type="entry name" value="RNA_pol_sigma_r2"/>
</dbReference>
<dbReference type="Gene3D" id="1.10.1740.10">
    <property type="match status" value="1"/>
</dbReference>
<dbReference type="Gene3D" id="1.10.10.10">
    <property type="entry name" value="Winged helix-like DNA-binding domain superfamily/Winged helix DNA-binding domain"/>
    <property type="match status" value="1"/>
</dbReference>
<sequence>MTEKAYLQKIEEHKGIILKVVNLYADDFEDRKDLYQEIVLQSWSAYSRFEGKAKFSTWLYRISLNVALTFLSKRKKANQIKESTTLQEHIAFELAELSERADFLYRAIKQLAEIDRSIIMLHLDGFDNTEISEMMGLSKGNTTVKLHRIKQQLTTILTQK</sequence>
<evidence type="ECO:0000256" key="1">
    <source>
        <dbReference type="ARBA" id="ARBA00010641"/>
    </source>
</evidence>
<protein>
    <submittedName>
        <fullName evidence="7">RNA polymerase sigma factor</fullName>
    </submittedName>
</protein>
<dbReference type="EMBL" id="SAYW01000001">
    <property type="protein sequence ID" value="RWU09795.1"/>
    <property type="molecule type" value="Genomic_DNA"/>
</dbReference>
<keyword evidence="2" id="KW-0805">Transcription regulation</keyword>
<evidence type="ECO:0000313" key="8">
    <source>
        <dbReference type="Proteomes" id="UP000284120"/>
    </source>
</evidence>
<dbReference type="RefSeq" id="WP_113645235.1">
    <property type="nucleotide sequence ID" value="NZ_QMHN01000001.1"/>
</dbReference>
<dbReference type="InterPro" id="IPR013324">
    <property type="entry name" value="RNA_pol_sigma_r3/r4-like"/>
</dbReference>
<organism evidence="7 8">
    <name type="scientific">Pedobacter chitinilyticus</name>
    <dbReference type="NCBI Taxonomy" id="2233776"/>
    <lineage>
        <taxon>Bacteria</taxon>
        <taxon>Pseudomonadati</taxon>
        <taxon>Bacteroidota</taxon>
        <taxon>Sphingobacteriia</taxon>
        <taxon>Sphingobacteriales</taxon>
        <taxon>Sphingobacteriaceae</taxon>
        <taxon>Pedobacter</taxon>
    </lineage>
</organism>
<proteinExistence type="inferred from homology"/>
<evidence type="ECO:0000313" key="7">
    <source>
        <dbReference type="EMBL" id="RWU09795.1"/>
    </source>
</evidence>
<dbReference type="InterPro" id="IPR039425">
    <property type="entry name" value="RNA_pol_sigma-70-like"/>
</dbReference>
<dbReference type="GO" id="GO:0003677">
    <property type="term" value="F:DNA binding"/>
    <property type="evidence" value="ECO:0007669"/>
    <property type="project" value="InterPro"/>
</dbReference>
<comment type="similarity">
    <text evidence="1">Belongs to the sigma-70 factor family. ECF subfamily.</text>
</comment>
<reference evidence="7 8" key="1">
    <citation type="submission" date="2018-06" db="EMBL/GenBank/DDBJ databases">
        <title>Pedobacter endophyticus sp. nov., an endophytic bacterium isolated from a leaf of Triticum aestivum.</title>
        <authorList>
            <person name="Zhang L."/>
        </authorList>
    </citation>
    <scope>NUCLEOTIDE SEQUENCE [LARGE SCALE GENOMIC DNA]</scope>
    <source>
        <strain evidence="7 8">CM134L-2</strain>
    </source>
</reference>
<evidence type="ECO:0000259" key="6">
    <source>
        <dbReference type="Pfam" id="PF08281"/>
    </source>
</evidence>
<dbReference type="AlphaFoldDB" id="A0A443YZX8"/>
<keyword evidence="8" id="KW-1185">Reference proteome</keyword>
<dbReference type="InterPro" id="IPR014284">
    <property type="entry name" value="RNA_pol_sigma-70_dom"/>
</dbReference>
<dbReference type="GO" id="GO:0016987">
    <property type="term" value="F:sigma factor activity"/>
    <property type="evidence" value="ECO:0007669"/>
    <property type="project" value="UniProtKB-KW"/>
</dbReference>
<dbReference type="Pfam" id="PF08281">
    <property type="entry name" value="Sigma70_r4_2"/>
    <property type="match status" value="1"/>
</dbReference>
<comment type="caution">
    <text evidence="7">The sequence shown here is derived from an EMBL/GenBank/DDBJ whole genome shotgun (WGS) entry which is preliminary data.</text>
</comment>
<keyword evidence="3" id="KW-0731">Sigma factor</keyword>
<keyword evidence="4" id="KW-0804">Transcription</keyword>
<dbReference type="SUPFAM" id="SSF88946">
    <property type="entry name" value="Sigma2 domain of RNA polymerase sigma factors"/>
    <property type="match status" value="1"/>
</dbReference>
<feature type="domain" description="RNA polymerase sigma-70 region 2" evidence="5">
    <location>
        <begin position="10"/>
        <end position="76"/>
    </location>
</feature>
<dbReference type="PANTHER" id="PTHR43133">
    <property type="entry name" value="RNA POLYMERASE ECF-TYPE SIGMA FACTO"/>
    <property type="match status" value="1"/>
</dbReference>
<dbReference type="Proteomes" id="UP000284120">
    <property type="component" value="Unassembled WGS sequence"/>
</dbReference>
<dbReference type="PANTHER" id="PTHR43133:SF45">
    <property type="entry name" value="RNA POLYMERASE ECF-TYPE SIGMA FACTOR"/>
    <property type="match status" value="1"/>
</dbReference>
<evidence type="ECO:0000256" key="3">
    <source>
        <dbReference type="ARBA" id="ARBA00023082"/>
    </source>
</evidence>